<dbReference type="InterPro" id="IPR009075">
    <property type="entry name" value="AcylCo_DH/oxidase_C"/>
</dbReference>
<feature type="domain" description="Acetyl-CoA dehydrogenase-like C-terminal" evidence="14">
    <location>
        <begin position="470"/>
        <end position="589"/>
    </location>
</feature>
<dbReference type="Proteomes" id="UP000183208">
    <property type="component" value="Unassembled WGS sequence"/>
</dbReference>
<evidence type="ECO:0000259" key="14">
    <source>
        <dbReference type="Pfam" id="PF12806"/>
    </source>
</evidence>
<keyword evidence="5 10" id="KW-0560">Oxidoreductase</keyword>
<dbReference type="InterPro" id="IPR013786">
    <property type="entry name" value="AcylCoA_DH/ox_N"/>
</dbReference>
<evidence type="ECO:0000256" key="9">
    <source>
        <dbReference type="ARBA" id="ARBA00069043"/>
    </source>
</evidence>
<dbReference type="Gene3D" id="1.20.140.10">
    <property type="entry name" value="Butyryl-CoA Dehydrogenase, subunit A, domain 3"/>
    <property type="match status" value="1"/>
</dbReference>
<evidence type="ECO:0000256" key="3">
    <source>
        <dbReference type="ARBA" id="ARBA00022630"/>
    </source>
</evidence>
<dbReference type="InterPro" id="IPR052166">
    <property type="entry name" value="Diverse_Acyl-CoA_DH"/>
</dbReference>
<dbReference type="EMBL" id="FNTI01000001">
    <property type="protein sequence ID" value="SEC52576.1"/>
    <property type="molecule type" value="Genomic_DNA"/>
</dbReference>
<proteinExistence type="inferred from homology"/>
<dbReference type="Pfam" id="PF12806">
    <property type="entry name" value="Acyl-CoA_dh_C"/>
    <property type="match status" value="1"/>
</dbReference>
<dbReference type="InterPro" id="IPR006091">
    <property type="entry name" value="Acyl-CoA_Oxase/DH_mid-dom"/>
</dbReference>
<dbReference type="InterPro" id="IPR046373">
    <property type="entry name" value="Acyl-CoA_Oxase/DH_mid-dom_sf"/>
</dbReference>
<dbReference type="Gene3D" id="1.10.540.10">
    <property type="entry name" value="Acyl-CoA dehydrogenase/oxidase, N-terminal domain"/>
    <property type="match status" value="1"/>
</dbReference>
<dbReference type="InterPro" id="IPR009100">
    <property type="entry name" value="AcylCoA_DH/oxidase_NM_dom_sf"/>
</dbReference>
<sequence>MTYAAPLDDMRFVLNRLAGLPEIATLPGFEDADPDLVEAILIEAGRFAGEVLAPLNSTGDRQGCRWFDGKVATPDGFPAAYQQFIEGGWHSMPASTDIGGQGMPALVSSAVAEMWKSANLAFSLCQMLTMGAVEALANHASDTLKQRFLPKMVAGEWTGTMNLTEPQAGSDLSAVRTRAEPDGDHYRLSGSKIFITWGEHDVAENVIHLVLARLPDAPQGTRGISLFIAPKFLVNPDGSLGARNDLVCASIEHKLGIHGSPTAVMSYGDKEGAVAYLVGEPNRGLEYMFTMMNHARLNVGLEGVAVSEAAYQHAVAYARGRVQGKPIGGAERDPIIHHPDVRRMLMDMRARTEAMRALAYCTAACMDRARHHPDPAVRAPNQGRVELLTPVVKGWCTESSILIASTGIQVHGGMGYVEETGAAQYLRDARITTIYEGTTGIQANDLLGRKLVRDKGLNAGALIRDMTAELDALALTNDADLSAIASAFKAALGAFEEATAWLLARYDSDPREAVAGAVPYLKLTGIVVGGWHMAHAARIARDLLSAGEENTAFLHAKIATARFYAEHVLPEAAASRDEITTGAGSTLALEEMSF</sequence>
<comment type="cofactor">
    <cofactor evidence="1 10">
        <name>FAD</name>
        <dbReference type="ChEBI" id="CHEBI:57692"/>
    </cofactor>
</comment>
<comment type="function">
    <text evidence="7">Involved in the assimilation of dimethylsulphoniopropionate (DMSP), an important compound in the fixation of carbon in marine phytoplankton, by mediating the conversion of 3-(methylthio)propanoyl-CoA (MMPA-CoA) to 3-(methylthio)acryloyl-CoA (MTA-CoA).</text>
</comment>
<evidence type="ECO:0000256" key="1">
    <source>
        <dbReference type="ARBA" id="ARBA00001974"/>
    </source>
</evidence>
<feature type="domain" description="Acyl-CoA dehydrogenase/oxidase N-terminal" evidence="13">
    <location>
        <begin position="77"/>
        <end position="156"/>
    </location>
</feature>
<evidence type="ECO:0000256" key="5">
    <source>
        <dbReference type="ARBA" id="ARBA00023002"/>
    </source>
</evidence>
<dbReference type="PANTHER" id="PTHR42803:SF1">
    <property type="entry name" value="BROAD-SPECIFICITY LINEAR ACYL-COA DEHYDROGENASE FADE5"/>
    <property type="match status" value="1"/>
</dbReference>
<dbReference type="InterPro" id="IPR025878">
    <property type="entry name" value="Acyl-CoA_dh-like_C_dom"/>
</dbReference>
<dbReference type="AlphaFoldDB" id="A0A1M6UQW3"/>
<dbReference type="OrthoDB" id="9807883at2"/>
<comment type="catalytic activity">
    <reaction evidence="6">
        <text>3-(methylsulfanyl)propanoyl-CoA + oxidized [electron-transfer flavoprotein] + H(+) = 3-(methylsulfanyl)acryloyl-CoA + reduced [electron-transfer flavoprotein]</text>
        <dbReference type="Rhea" id="RHEA:52612"/>
        <dbReference type="Rhea" id="RHEA-COMP:10685"/>
        <dbReference type="Rhea" id="RHEA-COMP:10686"/>
        <dbReference type="ChEBI" id="CHEBI:15378"/>
        <dbReference type="ChEBI" id="CHEBI:57692"/>
        <dbReference type="ChEBI" id="CHEBI:58307"/>
        <dbReference type="ChEBI" id="CHEBI:82815"/>
        <dbReference type="ChEBI" id="CHEBI:84994"/>
        <dbReference type="EC" id="1.3.99.41"/>
    </reaction>
    <physiologicalReaction direction="left-to-right" evidence="6">
        <dbReference type="Rhea" id="RHEA:52613"/>
    </physiologicalReaction>
</comment>
<protein>
    <recommendedName>
        <fullName evidence="9">3-methylmercaptopropionyl-CoA dehydrogenase</fullName>
        <ecNumber evidence="8">1.3.99.41</ecNumber>
    </recommendedName>
</protein>
<accession>A0A1M6UQW3</accession>
<dbReference type="InterPro" id="IPR036250">
    <property type="entry name" value="AcylCo_DH-like_C"/>
</dbReference>
<evidence type="ECO:0000256" key="6">
    <source>
        <dbReference type="ARBA" id="ARBA00051388"/>
    </source>
</evidence>
<feature type="domain" description="Acyl-CoA dehydrogenase/oxidase C-terminal" evidence="11">
    <location>
        <begin position="282"/>
        <end position="446"/>
    </location>
</feature>
<dbReference type="RefSeq" id="WP_074817642.1">
    <property type="nucleotide sequence ID" value="NZ_FNTI01000001.1"/>
</dbReference>
<evidence type="ECO:0000259" key="12">
    <source>
        <dbReference type="Pfam" id="PF02770"/>
    </source>
</evidence>
<dbReference type="Pfam" id="PF00441">
    <property type="entry name" value="Acyl-CoA_dh_1"/>
    <property type="match status" value="1"/>
</dbReference>
<feature type="domain" description="Acyl-CoA oxidase/dehydrogenase middle" evidence="12">
    <location>
        <begin position="161"/>
        <end position="265"/>
    </location>
</feature>
<dbReference type="SUPFAM" id="SSF47203">
    <property type="entry name" value="Acyl-CoA dehydrogenase C-terminal domain-like"/>
    <property type="match status" value="1"/>
</dbReference>
<evidence type="ECO:0000313" key="15">
    <source>
        <dbReference type="EMBL" id="SEC52576.1"/>
    </source>
</evidence>
<keyword evidence="3 10" id="KW-0285">Flavoprotein</keyword>
<name>A0A1M6UQW3_9BRAD</name>
<evidence type="ECO:0000256" key="4">
    <source>
        <dbReference type="ARBA" id="ARBA00022827"/>
    </source>
</evidence>
<dbReference type="GO" id="GO:0050660">
    <property type="term" value="F:flavin adenine dinucleotide binding"/>
    <property type="evidence" value="ECO:0007669"/>
    <property type="project" value="InterPro"/>
</dbReference>
<dbReference type="EC" id="1.3.99.41" evidence="8"/>
<evidence type="ECO:0000256" key="10">
    <source>
        <dbReference type="RuleBase" id="RU362125"/>
    </source>
</evidence>
<evidence type="ECO:0000259" key="11">
    <source>
        <dbReference type="Pfam" id="PF00441"/>
    </source>
</evidence>
<dbReference type="SUPFAM" id="SSF56645">
    <property type="entry name" value="Acyl-CoA dehydrogenase NM domain-like"/>
    <property type="match status" value="1"/>
</dbReference>
<dbReference type="PANTHER" id="PTHR42803">
    <property type="entry name" value="ACYL-COA DEHYDROGENASE"/>
    <property type="match status" value="1"/>
</dbReference>
<dbReference type="Gene3D" id="2.40.110.10">
    <property type="entry name" value="Butyryl-CoA Dehydrogenase, subunit A, domain 2"/>
    <property type="match status" value="1"/>
</dbReference>
<evidence type="ECO:0000256" key="2">
    <source>
        <dbReference type="ARBA" id="ARBA00009347"/>
    </source>
</evidence>
<dbReference type="GO" id="GO:0016627">
    <property type="term" value="F:oxidoreductase activity, acting on the CH-CH group of donors"/>
    <property type="evidence" value="ECO:0007669"/>
    <property type="project" value="InterPro"/>
</dbReference>
<gene>
    <name evidence="15" type="ORF">SAMN05444171_1628</name>
</gene>
<keyword evidence="4 10" id="KW-0274">FAD</keyword>
<dbReference type="Pfam" id="PF02770">
    <property type="entry name" value="Acyl-CoA_dh_M"/>
    <property type="match status" value="1"/>
</dbReference>
<dbReference type="FunFam" id="2.40.110.10:FF:000031">
    <property type="entry name" value="Acyl-CoA dehydrogenase, putative"/>
    <property type="match status" value="1"/>
</dbReference>
<evidence type="ECO:0000259" key="13">
    <source>
        <dbReference type="Pfam" id="PF02771"/>
    </source>
</evidence>
<evidence type="ECO:0000313" key="16">
    <source>
        <dbReference type="Proteomes" id="UP000183208"/>
    </source>
</evidence>
<dbReference type="Pfam" id="PF02771">
    <property type="entry name" value="Acyl-CoA_dh_N"/>
    <property type="match status" value="1"/>
</dbReference>
<evidence type="ECO:0000256" key="8">
    <source>
        <dbReference type="ARBA" id="ARBA00066694"/>
    </source>
</evidence>
<evidence type="ECO:0000256" key="7">
    <source>
        <dbReference type="ARBA" id="ARBA00058683"/>
    </source>
</evidence>
<reference evidence="15 16" key="1">
    <citation type="submission" date="2016-10" db="EMBL/GenBank/DDBJ databases">
        <authorList>
            <person name="de Groot N.N."/>
        </authorList>
    </citation>
    <scope>NUCLEOTIDE SEQUENCE [LARGE SCALE GENOMIC DNA]</scope>
    <source>
        <strain evidence="15 16">GAS522</strain>
    </source>
</reference>
<comment type="similarity">
    <text evidence="2 10">Belongs to the acyl-CoA dehydrogenase family.</text>
</comment>
<organism evidence="15 16">
    <name type="scientific">Bradyrhizobium lablabi</name>
    <dbReference type="NCBI Taxonomy" id="722472"/>
    <lineage>
        <taxon>Bacteria</taxon>
        <taxon>Pseudomonadati</taxon>
        <taxon>Pseudomonadota</taxon>
        <taxon>Alphaproteobacteria</taxon>
        <taxon>Hyphomicrobiales</taxon>
        <taxon>Nitrobacteraceae</taxon>
        <taxon>Bradyrhizobium</taxon>
    </lineage>
</organism>
<dbReference type="InterPro" id="IPR037069">
    <property type="entry name" value="AcylCoA_DH/ox_N_sf"/>
</dbReference>